<dbReference type="InterPro" id="IPR026646">
    <property type="entry name" value="GPRIN2-like/GPRIN3"/>
</dbReference>
<protein>
    <submittedName>
        <fullName evidence="4">GPRIN family member 3</fullName>
    </submittedName>
</protein>
<feature type="region of interest" description="Disordered" evidence="2">
    <location>
        <begin position="500"/>
        <end position="533"/>
    </location>
</feature>
<feature type="compositionally biased region" description="Polar residues" evidence="2">
    <location>
        <begin position="500"/>
        <end position="510"/>
    </location>
</feature>
<evidence type="ECO:0000313" key="4">
    <source>
        <dbReference type="Ensembl" id="ENSACAP00000019437.2"/>
    </source>
</evidence>
<reference evidence="4" key="3">
    <citation type="submission" date="2025-09" db="UniProtKB">
        <authorList>
            <consortium name="Ensembl"/>
        </authorList>
    </citation>
    <scope>IDENTIFICATION</scope>
</reference>
<dbReference type="PANTHER" id="PTHR15718">
    <property type="entry name" value="G PROTEIN-REGULATED INDUCER OF NEURITE OUTGROWTH C-TERMINAL DOMAIN-CONTAINING PROTEIN"/>
    <property type="match status" value="1"/>
</dbReference>
<feature type="region of interest" description="Disordered" evidence="2">
    <location>
        <begin position="152"/>
        <end position="286"/>
    </location>
</feature>
<dbReference type="GO" id="GO:0005886">
    <property type="term" value="C:plasma membrane"/>
    <property type="evidence" value="ECO:0000318"/>
    <property type="project" value="GO_Central"/>
</dbReference>
<dbReference type="RefSeq" id="XP_062838024.1">
    <property type="nucleotide sequence ID" value="XM_062981954.1"/>
</dbReference>
<dbReference type="InParanoid" id="G1KWM0"/>
<feature type="compositionally biased region" description="Polar residues" evidence="2">
    <location>
        <begin position="172"/>
        <end position="188"/>
    </location>
</feature>
<dbReference type="InterPro" id="IPR032745">
    <property type="entry name" value="GRIN_C"/>
</dbReference>
<dbReference type="AlphaFoldDB" id="G1KWM0"/>
<dbReference type="OrthoDB" id="10049175at2759"/>
<dbReference type="GO" id="GO:0045202">
    <property type="term" value="C:synapse"/>
    <property type="evidence" value="ECO:0007669"/>
    <property type="project" value="GOC"/>
</dbReference>
<feature type="compositionally biased region" description="Polar residues" evidence="2">
    <location>
        <begin position="710"/>
        <end position="726"/>
    </location>
</feature>
<feature type="compositionally biased region" description="Basic and acidic residues" evidence="2">
    <location>
        <begin position="227"/>
        <end position="237"/>
    </location>
</feature>
<dbReference type="GO" id="GO:0019228">
    <property type="term" value="P:neuronal action potential"/>
    <property type="evidence" value="ECO:0007669"/>
    <property type="project" value="Ensembl"/>
</dbReference>
<dbReference type="PANTHER" id="PTHR15718:SF6">
    <property type="entry name" value="G PROTEIN-REGULATED INDUCER OF NEURITE OUTGROWTH 3"/>
    <property type="match status" value="1"/>
</dbReference>
<dbReference type="GO" id="GO:0031175">
    <property type="term" value="P:neuron projection development"/>
    <property type="evidence" value="ECO:0000318"/>
    <property type="project" value="GO_Central"/>
</dbReference>
<organism evidence="4 5">
    <name type="scientific">Anolis carolinensis</name>
    <name type="common">Green anole</name>
    <name type="synonym">American chameleon</name>
    <dbReference type="NCBI Taxonomy" id="28377"/>
    <lineage>
        <taxon>Eukaryota</taxon>
        <taxon>Metazoa</taxon>
        <taxon>Chordata</taxon>
        <taxon>Craniata</taxon>
        <taxon>Vertebrata</taxon>
        <taxon>Euteleostomi</taxon>
        <taxon>Lepidosauria</taxon>
        <taxon>Squamata</taxon>
        <taxon>Bifurcata</taxon>
        <taxon>Unidentata</taxon>
        <taxon>Episquamata</taxon>
        <taxon>Toxicofera</taxon>
        <taxon>Iguania</taxon>
        <taxon>Dactyloidae</taxon>
        <taxon>Anolis</taxon>
    </lineage>
</organism>
<dbReference type="Pfam" id="PF15235">
    <property type="entry name" value="GRIN_C"/>
    <property type="match status" value="1"/>
</dbReference>
<dbReference type="Bgee" id="ENSACAG00000026743">
    <property type="expression patterns" value="Expressed in testis and 11 other cell types or tissues"/>
</dbReference>
<dbReference type="eggNOG" id="ENOG502QTMW">
    <property type="taxonomic scope" value="Eukaryota"/>
</dbReference>
<dbReference type="GO" id="GO:0042220">
    <property type="term" value="P:response to cocaine"/>
    <property type="evidence" value="ECO:0007669"/>
    <property type="project" value="Ensembl"/>
</dbReference>
<dbReference type="RefSeq" id="XP_008109253.1">
    <property type="nucleotide sequence ID" value="XM_008111046.3"/>
</dbReference>
<dbReference type="GO" id="GO:0007626">
    <property type="term" value="P:locomotory behavior"/>
    <property type="evidence" value="ECO:0007669"/>
    <property type="project" value="Ensembl"/>
</dbReference>
<dbReference type="GO" id="GO:0048667">
    <property type="term" value="P:cell morphogenesis involved in neuron differentiation"/>
    <property type="evidence" value="ECO:0007669"/>
    <property type="project" value="Ensembl"/>
</dbReference>
<reference evidence="4" key="2">
    <citation type="submission" date="2025-08" db="UniProtKB">
        <authorList>
            <consortium name="Ensembl"/>
        </authorList>
    </citation>
    <scope>IDENTIFICATION</scope>
</reference>
<sequence length="760" mass="81960">MGTVPDPLRSAKLSLVTLSEEKNGLGELSPKYQQKEATIERNSNGYPFGAKVQPTEEQLFGVNCVAEANVQKTEQSCGYDTSSPTMLSPGSFNRSKEGCLETVNNSKQEASSDCKGQVLVESHSLGQAALKAPAIQETNQVGGELLFSAVDDKASSPSKEGDCVMKNKTHETSSLLPSHPDTSPTTPAVKQIVEEKFAPEKNGSPTSAKELEPVSGLELKSPVCMDAKPKGVKDESSHPSARTVPESLSKSKSENKSQPSLKGETIEEAVPEPSKFRDTGTMTVPATRENISRTCQDAEVQAVASMESKSASTSPSIFAAFLKESMPSEAKQKQDQLHIIYTAAGGKEQSEIVDNFTQKAPSTGIMPEVHIQAPAATKKKLVAQVVKTQDDPSGMMNAVCSASLDKAEHPCPLASGCTQEISVKEMEVQTPGVARYYSGLPQQMADSSVLQKTRPVYQISIHTSNQPLAPSQPVNIETTLPPCSGLPEVKSKHHHIGISVTENQPTSPSCGRQPEEDKVLPTTAGPHSTRTGEQLQIKTISDVDIKPKKEDSFVHPDSKEQKTSKRAAVAVAVVGLQATCPPIAAQKERGNFSATQKETGAIGLESEWSSNSAPDQETKTSERRKDPKLSRTEAPASIQPAASHGGKKKEAKSEAKVHLKQSKHVRDVVWDEQGMTWEVYGASLDPESLGIAIQNHLQRQIREHEKLLKAQNTQTRKSISSDTSSNKKLKGRQHNVFQSMMQNIRRPNCCVRPAASAVSD</sequence>
<dbReference type="KEGG" id="acs:103278897"/>
<dbReference type="GO" id="GO:0098976">
    <property type="term" value="P:excitatory chemical synaptic transmission"/>
    <property type="evidence" value="ECO:0007669"/>
    <property type="project" value="Ensembl"/>
</dbReference>
<accession>G1KWM0</accession>
<feature type="compositionally biased region" description="Basic and acidic residues" evidence="2">
    <location>
        <begin position="616"/>
        <end position="631"/>
    </location>
</feature>
<feature type="region of interest" description="Disordered" evidence="2">
    <location>
        <begin position="710"/>
        <end position="732"/>
    </location>
</feature>
<dbReference type="RefSeq" id="XP_008109252.1">
    <property type="nucleotide sequence ID" value="XM_008111045.3"/>
</dbReference>
<evidence type="ECO:0000313" key="5">
    <source>
        <dbReference type="Proteomes" id="UP000001646"/>
    </source>
</evidence>
<reference evidence="4 5" key="1">
    <citation type="submission" date="2009-12" db="EMBL/GenBank/DDBJ databases">
        <title>The Genome Sequence of Anolis carolinensis (Green Anole Lizard).</title>
        <authorList>
            <consortium name="The Genome Sequencing Platform"/>
            <person name="Di Palma F."/>
            <person name="Alfoldi J."/>
            <person name="Heiman D."/>
            <person name="Young S."/>
            <person name="Grabherr M."/>
            <person name="Johnson J."/>
            <person name="Lander E.S."/>
            <person name="Lindblad-Toh K."/>
        </authorList>
    </citation>
    <scope>NUCLEOTIDE SEQUENCE [LARGE SCALE GENOMIC DNA]</scope>
    <source>
        <strain evidence="4 5">JBL SC #1</strain>
    </source>
</reference>
<dbReference type="GO" id="GO:0070561">
    <property type="term" value="P:vitamin D receptor signaling pathway"/>
    <property type="evidence" value="ECO:0007669"/>
    <property type="project" value="Ensembl"/>
</dbReference>
<dbReference type="STRING" id="28377.ENSACAP00000019437"/>
<dbReference type="HOGENOM" id="CLU_020316_0_0_1"/>
<evidence type="ECO:0000256" key="1">
    <source>
        <dbReference type="ARBA" id="ARBA00002358"/>
    </source>
</evidence>
<evidence type="ECO:0000259" key="3">
    <source>
        <dbReference type="Pfam" id="PF15235"/>
    </source>
</evidence>
<evidence type="ECO:0000256" key="2">
    <source>
        <dbReference type="SAM" id="MobiDB-lite"/>
    </source>
</evidence>
<feature type="compositionally biased region" description="Basic and acidic residues" evidence="2">
    <location>
        <begin position="152"/>
        <end position="171"/>
    </location>
</feature>
<gene>
    <name evidence="4" type="primary">GPRIN3</name>
</gene>
<comment type="function">
    <text evidence="1">May be involved in neurite outgrowth.</text>
</comment>
<dbReference type="Proteomes" id="UP000001646">
    <property type="component" value="Chromosome 5"/>
</dbReference>
<feature type="domain" description="G protein-regulated inducer of neurite outgrowth C-terminal" evidence="3">
    <location>
        <begin position="635"/>
        <end position="754"/>
    </location>
</feature>
<dbReference type="CTD" id="285513"/>
<name>G1KWM0_ANOCA</name>
<keyword evidence="5" id="KW-1185">Reference proteome</keyword>
<dbReference type="GeneID" id="103278897"/>
<dbReference type="GeneTree" id="ENSGT00570000079168"/>
<proteinExistence type="predicted"/>
<feature type="region of interest" description="Disordered" evidence="2">
    <location>
        <begin position="601"/>
        <end position="659"/>
    </location>
</feature>
<dbReference type="Ensembl" id="ENSACAT00000024159.2">
    <property type="protein sequence ID" value="ENSACAP00000019437.2"/>
    <property type="gene ID" value="ENSACAG00000026743.2"/>
</dbReference>